<name>A0A1Y2F415_PROLT</name>
<gene>
    <name evidence="1" type="ORF">BCR37DRAFT_108782</name>
</gene>
<dbReference type="EMBL" id="MCFI01000017">
    <property type="protein sequence ID" value="ORY78593.1"/>
    <property type="molecule type" value="Genomic_DNA"/>
</dbReference>
<dbReference type="RefSeq" id="XP_040723474.1">
    <property type="nucleotide sequence ID" value="XM_040865909.1"/>
</dbReference>
<dbReference type="GeneID" id="63782508"/>
<dbReference type="AlphaFoldDB" id="A0A1Y2F415"/>
<evidence type="ECO:0000313" key="2">
    <source>
        <dbReference type="Proteomes" id="UP000193685"/>
    </source>
</evidence>
<proteinExistence type="predicted"/>
<accession>A0A1Y2F415</accession>
<organism evidence="1 2">
    <name type="scientific">Protomyces lactucae-debilis</name>
    <dbReference type="NCBI Taxonomy" id="2754530"/>
    <lineage>
        <taxon>Eukaryota</taxon>
        <taxon>Fungi</taxon>
        <taxon>Dikarya</taxon>
        <taxon>Ascomycota</taxon>
        <taxon>Taphrinomycotina</taxon>
        <taxon>Taphrinomycetes</taxon>
        <taxon>Taphrinales</taxon>
        <taxon>Protomycetaceae</taxon>
        <taxon>Protomyces</taxon>
    </lineage>
</organism>
<keyword evidence="2" id="KW-1185">Reference proteome</keyword>
<protein>
    <recommendedName>
        <fullName evidence="3">SWIM-type domain-containing protein</fullName>
    </recommendedName>
</protein>
<evidence type="ECO:0008006" key="3">
    <source>
        <dbReference type="Google" id="ProtNLM"/>
    </source>
</evidence>
<dbReference type="OrthoDB" id="5413281at2759"/>
<comment type="caution">
    <text evidence="1">The sequence shown here is derived from an EMBL/GenBank/DDBJ whole genome shotgun (WGS) entry which is preliminary data.</text>
</comment>
<dbReference type="Proteomes" id="UP000193685">
    <property type="component" value="Unassembled WGS sequence"/>
</dbReference>
<evidence type="ECO:0000313" key="1">
    <source>
        <dbReference type="EMBL" id="ORY78593.1"/>
    </source>
</evidence>
<reference evidence="1 2" key="1">
    <citation type="submission" date="2016-07" db="EMBL/GenBank/DDBJ databases">
        <title>Pervasive Adenine N6-methylation of Active Genes in Fungi.</title>
        <authorList>
            <consortium name="DOE Joint Genome Institute"/>
            <person name="Mondo S.J."/>
            <person name="Dannebaum R.O."/>
            <person name="Kuo R.C."/>
            <person name="Labutti K."/>
            <person name="Haridas S."/>
            <person name="Kuo A."/>
            <person name="Salamov A."/>
            <person name="Ahrendt S.R."/>
            <person name="Lipzen A."/>
            <person name="Sullivan W."/>
            <person name="Andreopoulos W.B."/>
            <person name="Clum A."/>
            <person name="Lindquist E."/>
            <person name="Daum C."/>
            <person name="Ramamoorthy G.K."/>
            <person name="Gryganskyi A."/>
            <person name="Culley D."/>
            <person name="Magnuson J.K."/>
            <person name="James T.Y."/>
            <person name="O'Malley M.A."/>
            <person name="Stajich J.E."/>
            <person name="Spatafora J.W."/>
            <person name="Visel A."/>
            <person name="Grigoriev I.V."/>
        </authorList>
    </citation>
    <scope>NUCLEOTIDE SEQUENCE [LARGE SCALE GENOMIC DNA]</scope>
    <source>
        <strain evidence="1 2">12-1054</strain>
    </source>
</reference>
<sequence length="143" mass="15973">MIDLMRALSEATLHVSKLSDIPKDGHKPFVQLYSLLGEPFLLALDLLDHERLSQLSLDDQLTDVFLCSGVKGTSTEIRLCAWHCTCTHFALESYKAYMSPSNEGSTDDLAKPTCKHLIACQLARHAGPLFRARQLAAQDWLFV</sequence>